<feature type="transmembrane region" description="Helical" evidence="1">
    <location>
        <begin position="122"/>
        <end position="139"/>
    </location>
</feature>
<feature type="transmembrane region" description="Helical" evidence="1">
    <location>
        <begin position="373"/>
        <end position="392"/>
    </location>
</feature>
<feature type="transmembrane region" description="Helical" evidence="1">
    <location>
        <begin position="31"/>
        <end position="47"/>
    </location>
</feature>
<feature type="transmembrane region" description="Helical" evidence="1">
    <location>
        <begin position="151"/>
        <end position="172"/>
    </location>
</feature>
<dbReference type="EMBL" id="JBFXLT010000038">
    <property type="protein sequence ID" value="KAL2813654.1"/>
    <property type="molecule type" value="Genomic_DNA"/>
</dbReference>
<name>A0ABR4HDU4_9EURO</name>
<keyword evidence="3" id="KW-1185">Reference proteome</keyword>
<feature type="transmembrane region" description="Helical" evidence="1">
    <location>
        <begin position="53"/>
        <end position="72"/>
    </location>
</feature>
<evidence type="ECO:0008006" key="4">
    <source>
        <dbReference type="Google" id="ProtNLM"/>
    </source>
</evidence>
<feature type="transmembrane region" description="Helical" evidence="1">
    <location>
        <begin position="274"/>
        <end position="295"/>
    </location>
</feature>
<feature type="transmembrane region" description="Helical" evidence="1">
    <location>
        <begin position="412"/>
        <end position="430"/>
    </location>
</feature>
<feature type="transmembrane region" description="Helical" evidence="1">
    <location>
        <begin position="348"/>
        <end position="366"/>
    </location>
</feature>
<evidence type="ECO:0000256" key="1">
    <source>
        <dbReference type="SAM" id="Phobius"/>
    </source>
</evidence>
<gene>
    <name evidence="2" type="ORF">BJX63DRAFT_442773</name>
</gene>
<keyword evidence="1" id="KW-0812">Transmembrane</keyword>
<accession>A0ABR4HDU4</accession>
<evidence type="ECO:0000313" key="3">
    <source>
        <dbReference type="Proteomes" id="UP001610334"/>
    </source>
</evidence>
<reference evidence="2 3" key="1">
    <citation type="submission" date="2024-07" db="EMBL/GenBank/DDBJ databases">
        <title>Section-level genome sequencing and comparative genomics of Aspergillus sections Usti and Cavernicolus.</title>
        <authorList>
            <consortium name="Lawrence Berkeley National Laboratory"/>
            <person name="Nybo J.L."/>
            <person name="Vesth T.C."/>
            <person name="Theobald S."/>
            <person name="Frisvad J.C."/>
            <person name="Larsen T.O."/>
            <person name="Kjaerboelling I."/>
            <person name="Rothschild-Mancinelli K."/>
            <person name="Lyhne E.K."/>
            <person name="Kogle M.E."/>
            <person name="Barry K."/>
            <person name="Clum A."/>
            <person name="Na H."/>
            <person name="Ledsgaard L."/>
            <person name="Lin J."/>
            <person name="Lipzen A."/>
            <person name="Kuo A."/>
            <person name="Riley R."/>
            <person name="Mondo S."/>
            <person name="Labutti K."/>
            <person name="Haridas S."/>
            <person name="Pangalinan J."/>
            <person name="Salamov A.A."/>
            <person name="Simmons B.A."/>
            <person name="Magnuson J.K."/>
            <person name="Chen J."/>
            <person name="Drula E."/>
            <person name="Henrissat B."/>
            <person name="Wiebenga A."/>
            <person name="Lubbers R.J."/>
            <person name="Gomes A.C."/>
            <person name="Makela M.R."/>
            <person name="Stajich J."/>
            <person name="Grigoriev I.V."/>
            <person name="Mortensen U.H."/>
            <person name="De Vries R.P."/>
            <person name="Baker S.E."/>
            <person name="Andersen M.R."/>
        </authorList>
    </citation>
    <scope>NUCLEOTIDE SEQUENCE [LARGE SCALE GENOMIC DNA]</scope>
    <source>
        <strain evidence="2 3">CBS 588.65</strain>
    </source>
</reference>
<comment type="caution">
    <text evidence="2">The sequence shown here is derived from an EMBL/GenBank/DDBJ whole genome shotgun (WGS) entry which is preliminary data.</text>
</comment>
<sequence length="462" mass="52579">MNATFDEPLFVANEVLCAYPISTTYNDSPRYLFYALLAASLLTHWMGWLADAFLGAAATYAGTAAIQSFIFVTHPERPKQEELVSIPYVSPNSTLRDRFPSLVAEASQIPVRAAAQELDMDAVLAIVVTAYLIFLPLQSWSRAISDNRSRWLLFTLWNMLMLAGTICALVTWPKLRGAPAQYAFCSPYYPAQSPVSSDGWQSWQRTSTWNESVWTIFGNDALWQQLPDLCIYPCFNTTQILRQQNALQAYLLSDVDASSDREDLWDKVSYSTQYIYALIALTAVLNSFLFLHQILPYRSRIPSSLAWNTWKERSAIRDGLKKDFYGAFYAWKGTATLKTTQGNRFRNSIRVIFPLYVAGLWLRLVLDVGFLCALVLSIIISPLTVIAFIVWIEYYIHQDGPPSETPSQVGQWSPLVAIGFLIVSAAIFKLKHWLASPHELDHDIEELRQEIEILERWRDEPE</sequence>
<keyword evidence="1" id="KW-0472">Membrane</keyword>
<proteinExistence type="predicted"/>
<evidence type="ECO:0000313" key="2">
    <source>
        <dbReference type="EMBL" id="KAL2813654.1"/>
    </source>
</evidence>
<dbReference type="Proteomes" id="UP001610334">
    <property type="component" value="Unassembled WGS sequence"/>
</dbReference>
<keyword evidence="1" id="KW-1133">Transmembrane helix</keyword>
<protein>
    <recommendedName>
        <fullName evidence="4">Integral membrane protein</fullName>
    </recommendedName>
</protein>
<organism evidence="2 3">
    <name type="scientific">Aspergillus granulosus</name>
    <dbReference type="NCBI Taxonomy" id="176169"/>
    <lineage>
        <taxon>Eukaryota</taxon>
        <taxon>Fungi</taxon>
        <taxon>Dikarya</taxon>
        <taxon>Ascomycota</taxon>
        <taxon>Pezizomycotina</taxon>
        <taxon>Eurotiomycetes</taxon>
        <taxon>Eurotiomycetidae</taxon>
        <taxon>Eurotiales</taxon>
        <taxon>Aspergillaceae</taxon>
        <taxon>Aspergillus</taxon>
        <taxon>Aspergillus subgen. Nidulantes</taxon>
    </lineage>
</organism>